<dbReference type="EMBL" id="JAYWIO010000006">
    <property type="protein sequence ID" value="KAK7257468.1"/>
    <property type="molecule type" value="Genomic_DNA"/>
</dbReference>
<keyword evidence="1" id="KW-0812">Transmembrane</keyword>
<evidence type="ECO:0000256" key="1">
    <source>
        <dbReference type="SAM" id="Phobius"/>
    </source>
</evidence>
<evidence type="ECO:0000313" key="3">
    <source>
        <dbReference type="Proteomes" id="UP001372338"/>
    </source>
</evidence>
<comment type="caution">
    <text evidence="2">The sequence shown here is derived from an EMBL/GenBank/DDBJ whole genome shotgun (WGS) entry which is preliminary data.</text>
</comment>
<sequence>MSLSLDSCYDLSIENKRELVHPATDANAAEAVEALKVGKVIAVPTDTLYGFACDACSHCHHVSLYLDKFSGVCQAVLHECKLTFLQIICDHDLFVEMLGRDPSDRYLIGIVLTGLLMYNMLSLAQM</sequence>
<dbReference type="SUPFAM" id="SSF55821">
    <property type="entry name" value="YrdC/RibB"/>
    <property type="match status" value="1"/>
</dbReference>
<dbReference type="InterPro" id="IPR017945">
    <property type="entry name" value="DHBP_synth_RibB-like_a/b_dom"/>
</dbReference>
<gene>
    <name evidence="2" type="ORF">RIF29_31471</name>
</gene>
<feature type="transmembrane region" description="Helical" evidence="1">
    <location>
        <begin position="106"/>
        <end position="124"/>
    </location>
</feature>
<keyword evidence="3" id="KW-1185">Reference proteome</keyword>
<dbReference type="Gene3D" id="3.90.870.10">
    <property type="entry name" value="DHBP synthase"/>
    <property type="match status" value="1"/>
</dbReference>
<keyword evidence="1" id="KW-0472">Membrane</keyword>
<accession>A0AAN9HVA3</accession>
<dbReference type="AlphaFoldDB" id="A0AAN9HVA3"/>
<evidence type="ECO:0000313" key="2">
    <source>
        <dbReference type="EMBL" id="KAK7257468.1"/>
    </source>
</evidence>
<dbReference type="Proteomes" id="UP001372338">
    <property type="component" value="Unassembled WGS sequence"/>
</dbReference>
<organism evidence="2 3">
    <name type="scientific">Crotalaria pallida</name>
    <name type="common">Smooth rattlebox</name>
    <name type="synonym">Crotalaria striata</name>
    <dbReference type="NCBI Taxonomy" id="3830"/>
    <lineage>
        <taxon>Eukaryota</taxon>
        <taxon>Viridiplantae</taxon>
        <taxon>Streptophyta</taxon>
        <taxon>Embryophyta</taxon>
        <taxon>Tracheophyta</taxon>
        <taxon>Spermatophyta</taxon>
        <taxon>Magnoliopsida</taxon>
        <taxon>eudicotyledons</taxon>
        <taxon>Gunneridae</taxon>
        <taxon>Pentapetalae</taxon>
        <taxon>rosids</taxon>
        <taxon>fabids</taxon>
        <taxon>Fabales</taxon>
        <taxon>Fabaceae</taxon>
        <taxon>Papilionoideae</taxon>
        <taxon>50 kb inversion clade</taxon>
        <taxon>genistoids sensu lato</taxon>
        <taxon>core genistoids</taxon>
        <taxon>Crotalarieae</taxon>
        <taxon>Crotalaria</taxon>
    </lineage>
</organism>
<proteinExistence type="predicted"/>
<keyword evidence="1" id="KW-1133">Transmembrane helix</keyword>
<reference evidence="2 3" key="1">
    <citation type="submission" date="2024-01" db="EMBL/GenBank/DDBJ databases">
        <title>The genomes of 5 underutilized Papilionoideae crops provide insights into root nodulation and disease resistanc.</title>
        <authorList>
            <person name="Yuan L."/>
        </authorList>
    </citation>
    <scope>NUCLEOTIDE SEQUENCE [LARGE SCALE GENOMIC DNA]</scope>
    <source>
        <strain evidence="2">ZHUSHIDOU_FW_LH</strain>
        <tissue evidence="2">Leaf</tissue>
    </source>
</reference>
<protein>
    <submittedName>
        <fullName evidence="2">Uncharacterized protein</fullName>
    </submittedName>
</protein>
<name>A0AAN9HVA3_CROPI</name>